<dbReference type="InterPro" id="IPR004860">
    <property type="entry name" value="LAGLIDADG_dom"/>
</dbReference>
<evidence type="ECO:0000313" key="3">
    <source>
        <dbReference type="EMBL" id="QKS32165.1"/>
    </source>
</evidence>
<sequence length="194" mass="22451">MRKYNTSENSKSNARIIFLQSLAQSELIYNLYDLFKDFTVSPPKVNSSLIKETGNMRHNISFGTRTLPCFNEYYHLFYKDKVKIVPTKIKDLISPVSLAYWIMGDGSWKGYGLRLHTNNFTRDEVELLINALNRKFGFSSSINIANKSKSQYTIYIPSKDIEKLRSLVIPYILPSFRHKLGLKNTTFSSDLNDK</sequence>
<dbReference type="AlphaFoldDB" id="A0A7D4V974"/>
<evidence type="ECO:0000256" key="1">
    <source>
        <dbReference type="ARBA" id="ARBA00002670"/>
    </source>
</evidence>
<dbReference type="SUPFAM" id="SSF55608">
    <property type="entry name" value="Homing endonucleases"/>
    <property type="match status" value="1"/>
</dbReference>
<keyword evidence="3" id="KW-0378">Hydrolase</keyword>
<keyword evidence="3" id="KW-0540">Nuclease</keyword>
<organism evidence="3">
    <name type="scientific">Sphaerobolus stellatus</name>
    <dbReference type="NCBI Taxonomy" id="68786"/>
    <lineage>
        <taxon>Eukaryota</taxon>
        <taxon>Fungi</taxon>
        <taxon>Dikarya</taxon>
        <taxon>Basidiomycota</taxon>
        <taxon>Agaricomycotina</taxon>
        <taxon>Agaricomycetes</taxon>
        <taxon>Phallomycetidae</taxon>
        <taxon>Geastrales</taxon>
        <taxon>Sphaerobolaceae</taxon>
        <taxon>Sphaerobolus</taxon>
    </lineage>
</organism>
<comment type="function">
    <text evidence="1">Mitochondrial DNA endonuclease involved in intron homing.</text>
</comment>
<accession>A0A7D4V974</accession>
<dbReference type="Gene3D" id="3.10.28.10">
    <property type="entry name" value="Homing endonucleases"/>
    <property type="match status" value="2"/>
</dbReference>
<keyword evidence="3" id="KW-0255">Endonuclease</keyword>
<gene>
    <name evidence="3" type="primary">orf194</name>
</gene>
<dbReference type="Pfam" id="PF03161">
    <property type="entry name" value="LAGLIDADG_2"/>
    <property type="match status" value="1"/>
</dbReference>
<name>A0A7D4V974_9AGAM</name>
<protein>
    <submittedName>
        <fullName evidence="3">LAGLIDADG endonuclease</fullName>
    </submittedName>
</protein>
<dbReference type="EMBL" id="MT176429">
    <property type="protein sequence ID" value="QKS32165.1"/>
    <property type="molecule type" value="Genomic_DNA"/>
</dbReference>
<geneLocation type="mitochondrion" evidence="3"/>
<reference evidence="3" key="1">
    <citation type="journal article" name="Front. Microbiol.">
        <title>The First Mitochondrial Genome for Geastrales (Sphaerobolus stellatus) Reveals Intron Dynamics and Large-Scale Gene Rearrangements of Basidiomycota.</title>
        <authorList>
            <person name="Ye J."/>
            <person name="Cheng J."/>
            <person name="Ren Y."/>
            <person name="Liao W."/>
            <person name="Li Q."/>
        </authorList>
    </citation>
    <scope>NUCLEOTIDE SEQUENCE</scope>
</reference>
<keyword evidence="3" id="KW-0496">Mitochondrion</keyword>
<feature type="domain" description="Homing endonuclease LAGLIDADG" evidence="2">
    <location>
        <begin position="8"/>
        <end position="164"/>
    </location>
</feature>
<proteinExistence type="predicted"/>
<dbReference type="InterPro" id="IPR027434">
    <property type="entry name" value="Homing_endonucl"/>
</dbReference>
<dbReference type="GO" id="GO:0004519">
    <property type="term" value="F:endonuclease activity"/>
    <property type="evidence" value="ECO:0007669"/>
    <property type="project" value="UniProtKB-KW"/>
</dbReference>
<evidence type="ECO:0000259" key="2">
    <source>
        <dbReference type="Pfam" id="PF03161"/>
    </source>
</evidence>